<sequence>MNKIKLTAIHNGWIWFSDVCSTLVFFANVLLRFSLKIGFIIFVAGKDFAQYAQVLLFNKENSKCRQTIYNHRRRRRKTKANDASVAAAATAGGTASATNASSSTGAAAGVPRRVWISDISSSDDETSLCNNNNNEKHKTFLGSLSDTVYDRCIDKNITLPVPVVKGKWQGNGITNDICKIYSVALWKEHVNQRVVISKKSKTIASILFDRCRVASGATTATNKKKTVSTRTILKPLFDIIKDTFPRLDDSVIRKIAASLQQISTISAATIQDVLLCNSIHLYVGRAVDDAVKEQFAVKAGPFVSYLWTRRQWIPIASGLKVTGYRPADYRCNRCGMITLNESRQCHKTEIDAIAYDVVYKRYVLLEIKTCDRATVCWVTFNKYKLQTWLGHVFFNNVYNCSVAVESVIVFVDPCTMTAQNMFSLKRYKPPNSVFTIYPCLKSLCSCCYDVSANASLRQT</sequence>
<keyword evidence="1" id="KW-0812">Transmembrane</keyword>
<reference evidence="2" key="1">
    <citation type="journal article" date="2022" name="Acta Vet. Hung.">
        <title>Partial genetic characterisation of a novel alloherpesvirus detected by PCR in a farmed wels catfish (Silurus glanis).</title>
        <authorList>
            <person name="Tarjan Z.L."/>
            <person name="Doszpoly A."/>
            <person name="Eszterbauer E."/>
            <person name="Benko M."/>
        </authorList>
    </citation>
    <scope>NUCLEOTIDE SEQUENCE</scope>
    <source>
        <strain evidence="2">T48/2015</strain>
    </source>
</reference>
<name>A0A977TN99_9VIRU</name>
<keyword evidence="1" id="KW-0472">Membrane</keyword>
<proteinExistence type="predicted"/>
<protein>
    <submittedName>
        <fullName evidence="2">Allo60</fullName>
    </submittedName>
</protein>
<evidence type="ECO:0000313" key="2">
    <source>
        <dbReference type="EMBL" id="UXX19974.1"/>
    </source>
</evidence>
<keyword evidence="1" id="KW-1133">Transmembrane helix</keyword>
<evidence type="ECO:0000256" key="1">
    <source>
        <dbReference type="SAM" id="Phobius"/>
    </source>
</evidence>
<organism evidence="2">
    <name type="scientific">Silurid herpesvirus 2</name>
    <dbReference type="NCBI Taxonomy" id="2978071"/>
    <lineage>
        <taxon>Viruses</taxon>
        <taxon>Duplodnaviria</taxon>
        <taxon>Heunggongvirae</taxon>
        <taxon>Peploviricota</taxon>
        <taxon>Herviviricetes</taxon>
        <taxon>Herpesvirales</taxon>
        <taxon>Alloherpesviridae</taxon>
    </lineage>
</organism>
<accession>A0A977TN99</accession>
<feature type="transmembrane region" description="Helical" evidence="1">
    <location>
        <begin position="12"/>
        <end position="31"/>
    </location>
</feature>
<dbReference type="EMBL" id="MW732127">
    <property type="protein sequence ID" value="UXX19974.1"/>
    <property type="molecule type" value="Genomic_DNA"/>
</dbReference>